<keyword evidence="2 4" id="KW-0560">Oxidoreductase</keyword>
<dbReference type="EMBL" id="JAUSVX010000007">
    <property type="protein sequence ID" value="MDQ0470806.1"/>
    <property type="molecule type" value="Genomic_DNA"/>
</dbReference>
<dbReference type="PANTHER" id="PTHR43353:SF5">
    <property type="entry name" value="SUCCINATE-SEMIALDEHYDE DEHYDROGENASE, MITOCHONDRIAL"/>
    <property type="match status" value="1"/>
</dbReference>
<evidence type="ECO:0000313" key="4">
    <source>
        <dbReference type="EMBL" id="MDQ0470806.1"/>
    </source>
</evidence>
<dbReference type="PANTHER" id="PTHR43353">
    <property type="entry name" value="SUCCINATE-SEMIALDEHYDE DEHYDROGENASE, MITOCHONDRIAL"/>
    <property type="match status" value="1"/>
</dbReference>
<evidence type="ECO:0000259" key="3">
    <source>
        <dbReference type="Pfam" id="PF00171"/>
    </source>
</evidence>
<comment type="similarity">
    <text evidence="1">Belongs to the aldehyde dehydrogenase family.</text>
</comment>
<dbReference type="InterPro" id="IPR016162">
    <property type="entry name" value="Ald_DH_N"/>
</dbReference>
<reference evidence="4 5" key="1">
    <citation type="submission" date="2023-07" db="EMBL/GenBank/DDBJ databases">
        <title>Genomic Encyclopedia of Type Strains, Phase IV (KMG-IV): sequencing the most valuable type-strain genomes for metagenomic binning, comparative biology and taxonomic classification.</title>
        <authorList>
            <person name="Goeker M."/>
        </authorList>
    </citation>
    <scope>NUCLEOTIDE SEQUENCE [LARGE SCALE GENOMIC DNA]</scope>
    <source>
        <strain evidence="4 5">DSM 19619</strain>
    </source>
</reference>
<proteinExistence type="inferred from homology"/>
<keyword evidence="5" id="KW-1185">Reference proteome</keyword>
<feature type="domain" description="Aldehyde dehydrogenase" evidence="3">
    <location>
        <begin position="38"/>
        <end position="502"/>
    </location>
</feature>
<comment type="caution">
    <text evidence="4">The sequence shown here is derived from an EMBL/GenBank/DDBJ whole genome shotgun (WGS) entry which is preliminary data.</text>
</comment>
<dbReference type="InterPro" id="IPR016163">
    <property type="entry name" value="Ald_DH_C"/>
</dbReference>
<gene>
    <name evidence="4" type="ORF">QO011_003825</name>
</gene>
<dbReference type="Proteomes" id="UP001242480">
    <property type="component" value="Unassembled WGS sequence"/>
</dbReference>
<dbReference type="RefSeq" id="WP_307275070.1">
    <property type="nucleotide sequence ID" value="NZ_JAUSVX010000007.1"/>
</dbReference>
<dbReference type="InterPro" id="IPR016160">
    <property type="entry name" value="Ald_DH_CS_CYS"/>
</dbReference>
<dbReference type="InterPro" id="IPR015590">
    <property type="entry name" value="Aldehyde_DH_dom"/>
</dbReference>
<protein>
    <submittedName>
        <fullName evidence="4">Succinate-semialdehyde dehydrogenase/glutarate-semialdehyde dehydrogenase</fullName>
        <ecNumber evidence="4">1.2.1.16</ecNumber>
        <ecNumber evidence="4">1.2.1.20</ecNumber>
        <ecNumber evidence="4">1.2.1.79</ecNumber>
    </submittedName>
</protein>
<accession>A0ABU0JB98</accession>
<dbReference type="Pfam" id="PF00171">
    <property type="entry name" value="Aldedh"/>
    <property type="match status" value="1"/>
</dbReference>
<dbReference type="InterPro" id="IPR050740">
    <property type="entry name" value="Aldehyde_DH_Superfamily"/>
</dbReference>
<evidence type="ECO:0000256" key="2">
    <source>
        <dbReference type="ARBA" id="ARBA00023002"/>
    </source>
</evidence>
<dbReference type="GO" id="GO:0102810">
    <property type="term" value="F:glutarate-semialdehyde dehydrogenase (NADP+) activity"/>
    <property type="evidence" value="ECO:0007669"/>
    <property type="project" value="UniProtKB-EC"/>
</dbReference>
<dbReference type="Gene3D" id="3.40.605.10">
    <property type="entry name" value="Aldehyde Dehydrogenase, Chain A, domain 1"/>
    <property type="match status" value="1"/>
</dbReference>
<dbReference type="EC" id="1.2.1.20" evidence="4"/>
<evidence type="ECO:0000256" key="1">
    <source>
        <dbReference type="ARBA" id="ARBA00009986"/>
    </source>
</evidence>
<evidence type="ECO:0000313" key="5">
    <source>
        <dbReference type="Proteomes" id="UP001242480"/>
    </source>
</evidence>
<name>A0ABU0JB98_9HYPH</name>
<dbReference type="GO" id="GO:0036243">
    <property type="term" value="F:succinate-semialdehyde dehydrogenase (NADP+) activity"/>
    <property type="evidence" value="ECO:0007669"/>
    <property type="project" value="UniProtKB-EC"/>
</dbReference>
<dbReference type="InterPro" id="IPR016161">
    <property type="entry name" value="Ald_DH/histidinol_DH"/>
</dbReference>
<dbReference type="SUPFAM" id="SSF53720">
    <property type="entry name" value="ALDH-like"/>
    <property type="match status" value="1"/>
</dbReference>
<dbReference type="PROSITE" id="PS00070">
    <property type="entry name" value="ALDEHYDE_DEHYDR_CYS"/>
    <property type="match status" value="1"/>
</dbReference>
<dbReference type="EC" id="1.2.1.16" evidence="4"/>
<dbReference type="EC" id="1.2.1.79" evidence="4"/>
<organism evidence="4 5">
    <name type="scientific">Labrys wisconsinensis</name>
    <dbReference type="NCBI Taxonomy" id="425677"/>
    <lineage>
        <taxon>Bacteria</taxon>
        <taxon>Pseudomonadati</taxon>
        <taxon>Pseudomonadota</taxon>
        <taxon>Alphaproteobacteria</taxon>
        <taxon>Hyphomicrobiales</taxon>
        <taxon>Xanthobacteraceae</taxon>
        <taxon>Labrys</taxon>
    </lineage>
</organism>
<sequence length="508" mass="52437">MTAAAHRHDFERQIKGLAVVSDVPSGSRLGLNRIGDAWVPGSSGEFLAVTSPATGEPVGHVALSTRADVGRAVAAARAAGAGFARMPVFDRARLCHRIADVIEARTEALARLLCLEQGKPLHAEAKGEVAGAVLGFRNAGEQIKWLETAAFPLQDPNKRAFSFLQPKGIFAIVTPWNFPLALPAIYYLGPGLATGNAMVWVPAPTTSLIAVALMECLIEAGVPDGVVNLVLGDGPEIGDEAVAHPGTDAVGFTGSTETGHAIARRAAGKPLLLELGGNGPSIVLADADVAMAAARIGAGCFANAGQICTATERVLAHASVHDALVEGLAAAADKVRLGDAFDPATTMGPLNNAPNLAKVEAHMADARRRGASVLRGGGRAAGLPTALHFEPTVVAGLTADSLLNLEESFGPIAPVLRFETEEEALALAASSRFGLSAAVFTSTIRNAFRYAEALKVGIVNVNEMSCYWEAHIPAGGAAGTGSGLGRTGGRHTLLEMSDLKTIVFDATR</sequence>
<dbReference type="Gene3D" id="3.40.309.10">
    <property type="entry name" value="Aldehyde Dehydrogenase, Chain A, domain 2"/>
    <property type="match status" value="1"/>
</dbReference>